<sequence length="178" mass="20182">MKPSEVENEVTALAKYLQVKPCKCTVDKKSGVTQLKHNGQTVCGLASIATFLVQSSGQTSLYGGPCHLSQAQIQQWLEYRVAIVDRCLGERDVALVLKELNAFLQHRVYFVGSSLSLADLLLYFGLYATINQLTFQEKEKHIHLSRWFNNIQRQVNLDEFYPQLPFSLNHLYHGVSAH</sequence>
<protein>
    <submittedName>
        <fullName evidence="2">Eukaryotic translation elongation factor 1 epsilon-1</fullName>
    </submittedName>
</protein>
<dbReference type="PROSITE" id="PS50405">
    <property type="entry name" value="GST_CTER"/>
    <property type="match status" value="1"/>
</dbReference>
<accession>A0A9Q1BVD5</accession>
<dbReference type="GO" id="GO:0005737">
    <property type="term" value="C:cytoplasm"/>
    <property type="evidence" value="ECO:0007669"/>
    <property type="project" value="TreeGrafter"/>
</dbReference>
<proteinExistence type="predicted"/>
<dbReference type="PANTHER" id="PTHR44490">
    <property type="entry name" value="EUKARYOTIC TRANSLATION ELONGATION FACTOR 1 EPSILON-1"/>
    <property type="match status" value="1"/>
</dbReference>
<gene>
    <name evidence="2" type="ORF">HOLleu_23708</name>
</gene>
<dbReference type="Gene3D" id="1.20.1050.10">
    <property type="match status" value="1"/>
</dbReference>
<dbReference type="Proteomes" id="UP001152320">
    <property type="component" value="Chromosome 11"/>
</dbReference>
<feature type="domain" description="GST C-terminal" evidence="1">
    <location>
        <begin position="34"/>
        <end position="168"/>
    </location>
</feature>
<dbReference type="GO" id="GO:0005634">
    <property type="term" value="C:nucleus"/>
    <property type="evidence" value="ECO:0007669"/>
    <property type="project" value="TreeGrafter"/>
</dbReference>
<dbReference type="InterPro" id="IPR010987">
    <property type="entry name" value="Glutathione-S-Trfase_C-like"/>
</dbReference>
<dbReference type="InterPro" id="IPR042450">
    <property type="entry name" value="EEF1E1"/>
</dbReference>
<dbReference type="PANTHER" id="PTHR44490:SF1">
    <property type="entry name" value="EUKARYOTIC TRANSLATION ELONGATION FACTOR 1 EPSILON-1"/>
    <property type="match status" value="1"/>
</dbReference>
<dbReference type="InterPro" id="IPR053836">
    <property type="entry name" value="Arc1-like_N"/>
</dbReference>
<keyword evidence="3" id="KW-1185">Reference proteome</keyword>
<dbReference type="AlphaFoldDB" id="A0A9Q1BVD5"/>
<dbReference type="Pfam" id="PF21972">
    <property type="entry name" value="Arc1p_N_like"/>
    <property type="match status" value="1"/>
</dbReference>
<dbReference type="SUPFAM" id="SSF47616">
    <property type="entry name" value="GST C-terminal domain-like"/>
    <property type="match status" value="1"/>
</dbReference>
<dbReference type="InterPro" id="IPR036282">
    <property type="entry name" value="Glutathione-S-Trfase_C_sf"/>
</dbReference>
<comment type="caution">
    <text evidence="2">The sequence shown here is derived from an EMBL/GenBank/DDBJ whole genome shotgun (WGS) entry which is preliminary data.</text>
</comment>
<evidence type="ECO:0000259" key="1">
    <source>
        <dbReference type="PROSITE" id="PS50405"/>
    </source>
</evidence>
<dbReference type="GO" id="GO:0017101">
    <property type="term" value="C:aminoacyl-tRNA synthetase multienzyme complex"/>
    <property type="evidence" value="ECO:0007669"/>
    <property type="project" value="InterPro"/>
</dbReference>
<evidence type="ECO:0000313" key="2">
    <source>
        <dbReference type="EMBL" id="KAJ8033460.1"/>
    </source>
</evidence>
<reference evidence="2" key="1">
    <citation type="submission" date="2021-10" db="EMBL/GenBank/DDBJ databases">
        <title>Tropical sea cucumber genome reveals ecological adaptation and Cuvierian tubules defense mechanism.</title>
        <authorList>
            <person name="Chen T."/>
        </authorList>
    </citation>
    <scope>NUCLEOTIDE SEQUENCE</scope>
    <source>
        <strain evidence="2">Nanhai2018</strain>
        <tissue evidence="2">Muscle</tissue>
    </source>
</reference>
<organism evidence="2 3">
    <name type="scientific">Holothuria leucospilota</name>
    <name type="common">Black long sea cucumber</name>
    <name type="synonym">Mertensiothuria leucospilota</name>
    <dbReference type="NCBI Taxonomy" id="206669"/>
    <lineage>
        <taxon>Eukaryota</taxon>
        <taxon>Metazoa</taxon>
        <taxon>Echinodermata</taxon>
        <taxon>Eleutherozoa</taxon>
        <taxon>Echinozoa</taxon>
        <taxon>Holothuroidea</taxon>
        <taxon>Aspidochirotacea</taxon>
        <taxon>Aspidochirotida</taxon>
        <taxon>Holothuriidae</taxon>
        <taxon>Holothuria</taxon>
    </lineage>
</organism>
<dbReference type="EMBL" id="JAIZAY010000011">
    <property type="protein sequence ID" value="KAJ8033460.1"/>
    <property type="molecule type" value="Genomic_DNA"/>
</dbReference>
<evidence type="ECO:0000313" key="3">
    <source>
        <dbReference type="Proteomes" id="UP001152320"/>
    </source>
</evidence>
<dbReference type="OrthoDB" id="19141at2759"/>
<keyword evidence="2" id="KW-0251">Elongation factor</keyword>
<dbReference type="GO" id="GO:0003746">
    <property type="term" value="F:translation elongation factor activity"/>
    <property type="evidence" value="ECO:0007669"/>
    <property type="project" value="UniProtKB-KW"/>
</dbReference>
<keyword evidence="2" id="KW-0648">Protein biosynthesis</keyword>
<dbReference type="GO" id="GO:0043517">
    <property type="term" value="P:positive regulation of DNA damage response, signal transduction by p53 class mediator"/>
    <property type="evidence" value="ECO:0007669"/>
    <property type="project" value="InterPro"/>
</dbReference>
<name>A0A9Q1BVD5_HOLLE</name>